<evidence type="ECO:0000256" key="1">
    <source>
        <dbReference type="SAM" id="Phobius"/>
    </source>
</evidence>
<dbReference type="EMBL" id="RAPF01000001">
    <property type="protein sequence ID" value="RKF23040.1"/>
    <property type="molecule type" value="Genomic_DNA"/>
</dbReference>
<dbReference type="OrthoDB" id="9816293at2"/>
<name>A0A420EQW6_9SPHN</name>
<accession>A0A420EQW6</accession>
<dbReference type="Pfam" id="PF04304">
    <property type="entry name" value="DUF454"/>
    <property type="match status" value="1"/>
</dbReference>
<dbReference type="Proteomes" id="UP000284395">
    <property type="component" value="Unassembled WGS sequence"/>
</dbReference>
<feature type="transmembrane region" description="Helical" evidence="1">
    <location>
        <begin position="96"/>
        <end position="113"/>
    </location>
</feature>
<dbReference type="RefSeq" id="WP_120322944.1">
    <property type="nucleotide sequence ID" value="NZ_RAPF01000001.1"/>
</dbReference>
<dbReference type="AlphaFoldDB" id="A0A420EQW6"/>
<keyword evidence="1" id="KW-0812">Transmembrane</keyword>
<dbReference type="PANTHER" id="PTHR35813">
    <property type="entry name" value="INNER MEMBRANE PROTEIN YBAN"/>
    <property type="match status" value="1"/>
</dbReference>
<sequence length="116" mass="12692">MRRSLYMAAGLLCVALGAIGAALPILPTVPFLLLAAFCFARGNPEWERRLLDHPRWGPPLLRWRDKRAISRKAKISAILAMGAGVLFTGVTLGFPWVGISIAVLAIAGSWIWTRPE</sequence>
<reference evidence="2 3" key="1">
    <citation type="submission" date="2018-09" db="EMBL/GenBank/DDBJ databases">
        <title>Altererythrobacter spongiae sp. nov., isolated from a marine sponge.</title>
        <authorList>
            <person name="Zhuang L."/>
            <person name="Luo L."/>
        </authorList>
    </citation>
    <scope>NUCLEOTIDE SEQUENCE [LARGE SCALE GENOMIC DNA]</scope>
    <source>
        <strain evidence="2 3">HN-Y73</strain>
    </source>
</reference>
<keyword evidence="1" id="KW-0472">Membrane</keyword>
<dbReference type="GO" id="GO:0005886">
    <property type="term" value="C:plasma membrane"/>
    <property type="evidence" value="ECO:0007669"/>
    <property type="project" value="TreeGrafter"/>
</dbReference>
<organism evidence="2 3">
    <name type="scientific">Altericroceibacterium spongiae</name>
    <dbReference type="NCBI Taxonomy" id="2320269"/>
    <lineage>
        <taxon>Bacteria</taxon>
        <taxon>Pseudomonadati</taxon>
        <taxon>Pseudomonadota</taxon>
        <taxon>Alphaproteobacteria</taxon>
        <taxon>Sphingomonadales</taxon>
        <taxon>Erythrobacteraceae</taxon>
        <taxon>Altericroceibacterium</taxon>
    </lineage>
</organism>
<evidence type="ECO:0000313" key="3">
    <source>
        <dbReference type="Proteomes" id="UP000284395"/>
    </source>
</evidence>
<comment type="caution">
    <text evidence="2">The sequence shown here is derived from an EMBL/GenBank/DDBJ whole genome shotgun (WGS) entry which is preliminary data.</text>
</comment>
<dbReference type="PANTHER" id="PTHR35813:SF1">
    <property type="entry name" value="INNER MEMBRANE PROTEIN YBAN"/>
    <property type="match status" value="1"/>
</dbReference>
<dbReference type="PIRSF" id="PIRSF016789">
    <property type="entry name" value="DUF454"/>
    <property type="match status" value="1"/>
</dbReference>
<evidence type="ECO:0000313" key="2">
    <source>
        <dbReference type="EMBL" id="RKF23040.1"/>
    </source>
</evidence>
<keyword evidence="3" id="KW-1185">Reference proteome</keyword>
<feature type="transmembrane region" description="Helical" evidence="1">
    <location>
        <begin position="6"/>
        <end position="39"/>
    </location>
</feature>
<dbReference type="InterPro" id="IPR007401">
    <property type="entry name" value="DUF454"/>
</dbReference>
<keyword evidence="1" id="KW-1133">Transmembrane helix</keyword>
<protein>
    <submittedName>
        <fullName evidence="2">DUF454 domain-containing protein</fullName>
    </submittedName>
</protein>
<gene>
    <name evidence="2" type="ORF">D6851_00575</name>
</gene>
<proteinExistence type="predicted"/>